<keyword evidence="9" id="KW-0998">Cell outer membrane</keyword>
<keyword evidence="8 10" id="KW-0472">Membrane</keyword>
<accession>A0A4Z1BJC2</accession>
<feature type="domain" description="OmpA-like" evidence="12">
    <location>
        <begin position="347"/>
        <end position="468"/>
    </location>
</feature>
<keyword evidence="7" id="KW-0626">Porin</keyword>
<dbReference type="InterPro" id="IPR006690">
    <property type="entry name" value="OMPA-like_CS"/>
</dbReference>
<reference evidence="13 14" key="1">
    <citation type="submission" date="2019-03" db="EMBL/GenBank/DDBJ databases">
        <title>Empedobacter tilapiae sp. nov., isolated from an intestine of Nile tilapia Oreochromis niloticus.</title>
        <authorList>
            <person name="Kim Y.-O."/>
            <person name="Yoon J.-H."/>
        </authorList>
    </citation>
    <scope>NUCLEOTIDE SEQUENCE [LARGE SCALE GENOMIC DNA]</scope>
    <source>
        <strain evidence="13 14">MRS2</strain>
    </source>
</reference>
<evidence type="ECO:0000256" key="2">
    <source>
        <dbReference type="ARBA" id="ARBA00022448"/>
    </source>
</evidence>
<comment type="caution">
    <text evidence="13">The sequence shown here is derived from an EMBL/GenBank/DDBJ whole genome shotgun (WGS) entry which is preliminary data.</text>
</comment>
<dbReference type="InterPro" id="IPR011250">
    <property type="entry name" value="OMP/PagP_B-barrel"/>
</dbReference>
<evidence type="ECO:0000313" key="13">
    <source>
        <dbReference type="EMBL" id="TGN30021.1"/>
    </source>
</evidence>
<evidence type="ECO:0000256" key="5">
    <source>
        <dbReference type="ARBA" id="ARBA00022729"/>
    </source>
</evidence>
<dbReference type="GO" id="GO:0007155">
    <property type="term" value="P:cell adhesion"/>
    <property type="evidence" value="ECO:0007669"/>
    <property type="project" value="InterPro"/>
</dbReference>
<keyword evidence="3" id="KW-1134">Transmembrane beta strand</keyword>
<dbReference type="Pfam" id="PF00691">
    <property type="entry name" value="OmpA"/>
    <property type="match status" value="1"/>
</dbReference>
<evidence type="ECO:0000256" key="8">
    <source>
        <dbReference type="ARBA" id="ARBA00023136"/>
    </source>
</evidence>
<dbReference type="SUPFAM" id="SSF56925">
    <property type="entry name" value="OMPA-like"/>
    <property type="match status" value="1"/>
</dbReference>
<dbReference type="CDD" id="cd07185">
    <property type="entry name" value="OmpA_C-like"/>
    <property type="match status" value="1"/>
</dbReference>
<dbReference type="GO" id="GO:0015288">
    <property type="term" value="F:porin activity"/>
    <property type="evidence" value="ECO:0007669"/>
    <property type="project" value="UniProtKB-KW"/>
</dbReference>
<keyword evidence="4" id="KW-0812">Transmembrane</keyword>
<keyword evidence="6" id="KW-0406">Ion transport</keyword>
<dbReference type="SUPFAM" id="SSF103088">
    <property type="entry name" value="OmpA-like"/>
    <property type="match status" value="1"/>
</dbReference>
<dbReference type="PROSITE" id="PS51257">
    <property type="entry name" value="PROKAR_LIPOPROTEIN"/>
    <property type="match status" value="1"/>
</dbReference>
<keyword evidence="13" id="KW-0966">Cell projection</keyword>
<dbReference type="RefSeq" id="WP_135833891.1">
    <property type="nucleotide sequence ID" value="NZ_CAUQWU010000002.1"/>
</dbReference>
<evidence type="ECO:0000256" key="9">
    <source>
        <dbReference type="ARBA" id="ARBA00023237"/>
    </source>
</evidence>
<dbReference type="InterPro" id="IPR006664">
    <property type="entry name" value="OMP_bac"/>
</dbReference>
<gene>
    <name evidence="13" type="ORF">E4J94_00130</name>
</gene>
<dbReference type="PROSITE" id="PS51123">
    <property type="entry name" value="OMPA_2"/>
    <property type="match status" value="1"/>
</dbReference>
<dbReference type="InterPro" id="IPR036737">
    <property type="entry name" value="OmpA-like_sf"/>
</dbReference>
<name>A0A4Z1BJC2_9FLAO</name>
<dbReference type="InterPro" id="IPR028974">
    <property type="entry name" value="TSP_type-3_rpt"/>
</dbReference>
<evidence type="ECO:0000256" key="6">
    <source>
        <dbReference type="ARBA" id="ARBA00023065"/>
    </source>
</evidence>
<dbReference type="PROSITE" id="PS01068">
    <property type="entry name" value="OMPA_1"/>
    <property type="match status" value="1"/>
</dbReference>
<comment type="subcellular location">
    <subcellularLocation>
        <location evidence="1">Cell outer membrane</location>
        <topology evidence="1">Multi-pass membrane protein</topology>
    </subcellularLocation>
</comment>
<dbReference type="Gene3D" id="4.10.1080.10">
    <property type="entry name" value="TSP type-3 repeat"/>
    <property type="match status" value="1"/>
</dbReference>
<keyword evidence="13" id="KW-0969">Cilium</keyword>
<evidence type="ECO:0000256" key="10">
    <source>
        <dbReference type="PROSITE-ProRule" id="PRU00473"/>
    </source>
</evidence>
<dbReference type="Pfam" id="PF02412">
    <property type="entry name" value="TSP_3"/>
    <property type="match status" value="1"/>
</dbReference>
<evidence type="ECO:0000256" key="4">
    <source>
        <dbReference type="ARBA" id="ARBA00022692"/>
    </source>
</evidence>
<feature type="signal peptide" evidence="11">
    <location>
        <begin position="1"/>
        <end position="18"/>
    </location>
</feature>
<evidence type="ECO:0000256" key="7">
    <source>
        <dbReference type="ARBA" id="ARBA00023114"/>
    </source>
</evidence>
<evidence type="ECO:0000256" key="11">
    <source>
        <dbReference type="SAM" id="SignalP"/>
    </source>
</evidence>
<dbReference type="GO" id="GO:0009279">
    <property type="term" value="C:cell outer membrane"/>
    <property type="evidence" value="ECO:0007669"/>
    <property type="project" value="UniProtKB-SubCell"/>
</dbReference>
<dbReference type="SUPFAM" id="SSF103647">
    <property type="entry name" value="TSP type-3 repeat"/>
    <property type="match status" value="1"/>
</dbReference>
<dbReference type="OrthoDB" id="1522982at2"/>
<evidence type="ECO:0000313" key="14">
    <source>
        <dbReference type="Proteomes" id="UP000297998"/>
    </source>
</evidence>
<dbReference type="Proteomes" id="UP000297998">
    <property type="component" value="Unassembled WGS sequence"/>
</dbReference>
<dbReference type="InterPro" id="IPR050330">
    <property type="entry name" value="Bact_OuterMem_StrucFunc"/>
</dbReference>
<sequence>MKKLLSLLILGAAACVSAQTKFDEKPFNNSKKEFNDWSVSLFGGGNLFQGSDFQSWMGGGHFTPGYDFQFQVNKQISHAFGLSLQYQIGQVKGGATIEDQILSNYVGWANSKTKYQAVSALIDINASNLLRRVDNKTEFKWAMHLYAGAGFIGYKAYRDNYKGSGNNYMLITDQPLGIYSFFAQVGTGLRYKLNDRFDLEARAMYVLTGDEEFDGSGKPMPYHDNGGMTAADTEEGRDDKMLTFSLGLHYKIGKHKDALQWVSPIHLKPVIEQTPFECIDEDRDGVCDQWDKCPGTPEGIRVDGSGCSLDSDGDGVPDSEDKCPTIPGPPTNGGCPEKVVRISGEDVATTINAYLEGIEFDYNSDRIREQSYEKLNHAAEVLLANPDFKFVVEGHTDAAGGVDYNQKLSERRAASVIRYLANKGVDTTKLSSVGKGKSDLKWPECNPVTNCPAWKNLENRRVIFKEIK</sequence>
<feature type="chain" id="PRO_5021464614" evidence="11">
    <location>
        <begin position="19"/>
        <end position="468"/>
    </location>
</feature>
<evidence type="ECO:0000259" key="12">
    <source>
        <dbReference type="PROSITE" id="PS51123"/>
    </source>
</evidence>
<protein>
    <submittedName>
        <fullName evidence="13">Flagellar motor protein MotB</fullName>
    </submittedName>
</protein>
<dbReference type="GO" id="GO:0046930">
    <property type="term" value="C:pore complex"/>
    <property type="evidence" value="ECO:0007669"/>
    <property type="project" value="UniProtKB-KW"/>
</dbReference>
<dbReference type="InterPro" id="IPR003367">
    <property type="entry name" value="Thrombospondin_3-like_rpt"/>
</dbReference>
<proteinExistence type="predicted"/>
<evidence type="ECO:0000256" key="1">
    <source>
        <dbReference type="ARBA" id="ARBA00004571"/>
    </source>
</evidence>
<dbReference type="GO" id="GO:0005509">
    <property type="term" value="F:calcium ion binding"/>
    <property type="evidence" value="ECO:0007669"/>
    <property type="project" value="InterPro"/>
</dbReference>
<keyword evidence="14" id="KW-1185">Reference proteome</keyword>
<dbReference type="Gene3D" id="3.30.1330.60">
    <property type="entry name" value="OmpA-like domain"/>
    <property type="match status" value="1"/>
</dbReference>
<evidence type="ECO:0000256" key="3">
    <source>
        <dbReference type="ARBA" id="ARBA00022452"/>
    </source>
</evidence>
<dbReference type="EMBL" id="SRPE01000001">
    <property type="protein sequence ID" value="TGN30021.1"/>
    <property type="molecule type" value="Genomic_DNA"/>
</dbReference>
<keyword evidence="13" id="KW-0282">Flagellum</keyword>
<keyword evidence="2" id="KW-0813">Transport</keyword>
<dbReference type="PANTHER" id="PTHR30329:SF21">
    <property type="entry name" value="LIPOPROTEIN YIAD-RELATED"/>
    <property type="match status" value="1"/>
</dbReference>
<dbReference type="InterPro" id="IPR006665">
    <property type="entry name" value="OmpA-like"/>
</dbReference>
<dbReference type="AlphaFoldDB" id="A0A4Z1BJC2"/>
<dbReference type="PRINTS" id="PR01021">
    <property type="entry name" value="OMPADOMAIN"/>
</dbReference>
<dbReference type="PANTHER" id="PTHR30329">
    <property type="entry name" value="STATOR ELEMENT OF FLAGELLAR MOTOR COMPLEX"/>
    <property type="match status" value="1"/>
</dbReference>
<organism evidence="13 14">
    <name type="scientific">Empedobacter tilapiae</name>
    <dbReference type="NCBI Taxonomy" id="2491114"/>
    <lineage>
        <taxon>Bacteria</taxon>
        <taxon>Pseudomonadati</taxon>
        <taxon>Bacteroidota</taxon>
        <taxon>Flavobacteriia</taxon>
        <taxon>Flavobacteriales</taxon>
        <taxon>Weeksellaceae</taxon>
        <taxon>Empedobacter</taxon>
    </lineage>
</organism>
<dbReference type="GO" id="GO:0006811">
    <property type="term" value="P:monoatomic ion transport"/>
    <property type="evidence" value="ECO:0007669"/>
    <property type="project" value="UniProtKB-KW"/>
</dbReference>
<keyword evidence="5 11" id="KW-0732">Signal</keyword>